<sequence>MSKSKKNILSCLDSLYPLNIGLIFETFSRLNANEIRISMPICVYDKRYTTRIPRRKRKEENFEKQYRNKKNHEEIRLEYDEFIKFVSENIANFNLRDIGYLPTLSLDVILEKIRKDENDNMTKSYCIISVLRIHIVSCLSSLISSEELDKRLRGLVDIFNKYNIEINDLFYHIEYNDLIQLFATVLRFVSGMGDYLNFKRGSEFIANVLRQCESKIERHFNSIVKFFPEILENDENFDGLNSPIGSVILSKINEELSPNCLNMFSQFNSFYENDSVPGTNFLIENQEFSNLMQNGEKTCIERSEECTAKSSFNYHNLVSYYWCLINSEGNLIRSSFQYNFLDSRKSIHSTTKREKGCYLLDNLINKDNTFSSLVLSFNAKNAYISNLDLFKLLKALSLNIGICVKISKSQDIYRHIFSLNINSILDPNKFYFQNKYNGVSILDLNYYKQLDRNTTELKNSNILNLKVIWSIDMKNDNKCMLIEVCDYLSIYVALDNVFNEFDNKISSNSNKHKNKKSKRKSNRSNESDKINDLGNDNIDNKAPLLFPTIYLNSEYFDFNVNASVLCPLLYFQQEKIRNEKSFLQLEITNGSKTINKRSLNTIKRQPGAPKRVTRLRPSGSDICPINQTNTINTTTISSSPSLYHSIHGIINHTDSNSSSLPYPTLYTSINANRIQSNYPLNKKKTKPRRMRSYSSHKNCAYRGSNNSSSSVTRSDGISMNEELGTKEVRTRISTKISGKWGHFPTIKGIKKLSQDYNLSGGFLANYLTNLTSFIYRRFSM</sequence>
<gene>
    <name evidence="2" type="ORF">RS030_172620</name>
</gene>
<keyword evidence="3" id="KW-1185">Reference proteome</keyword>
<feature type="compositionally biased region" description="Basic residues" evidence="1">
    <location>
        <begin position="510"/>
        <end position="522"/>
    </location>
</feature>
<organism evidence="2 3">
    <name type="scientific">Cryptosporidium xiaoi</name>
    <dbReference type="NCBI Taxonomy" id="659607"/>
    <lineage>
        <taxon>Eukaryota</taxon>
        <taxon>Sar</taxon>
        <taxon>Alveolata</taxon>
        <taxon>Apicomplexa</taxon>
        <taxon>Conoidasida</taxon>
        <taxon>Coccidia</taxon>
        <taxon>Eucoccidiorida</taxon>
        <taxon>Eimeriorina</taxon>
        <taxon>Cryptosporidiidae</taxon>
        <taxon>Cryptosporidium</taxon>
    </lineage>
</organism>
<feature type="compositionally biased region" description="Basic residues" evidence="1">
    <location>
        <begin position="682"/>
        <end position="691"/>
    </location>
</feature>
<feature type="region of interest" description="Disordered" evidence="1">
    <location>
        <begin position="682"/>
        <end position="715"/>
    </location>
</feature>
<proteinExistence type="predicted"/>
<dbReference type="AlphaFoldDB" id="A0AAV9Y2Y1"/>
<feature type="region of interest" description="Disordered" evidence="1">
    <location>
        <begin position="508"/>
        <end position="534"/>
    </location>
</feature>
<evidence type="ECO:0000256" key="1">
    <source>
        <dbReference type="SAM" id="MobiDB-lite"/>
    </source>
</evidence>
<dbReference type="Proteomes" id="UP001311799">
    <property type="component" value="Unassembled WGS sequence"/>
</dbReference>
<protein>
    <submittedName>
        <fullName evidence="2">Uncharacterized protein</fullName>
    </submittedName>
</protein>
<evidence type="ECO:0000313" key="2">
    <source>
        <dbReference type="EMBL" id="KAK6590150.1"/>
    </source>
</evidence>
<comment type="caution">
    <text evidence="2">The sequence shown here is derived from an EMBL/GenBank/DDBJ whole genome shotgun (WGS) entry which is preliminary data.</text>
</comment>
<evidence type="ECO:0000313" key="3">
    <source>
        <dbReference type="Proteomes" id="UP001311799"/>
    </source>
</evidence>
<reference evidence="2 3" key="1">
    <citation type="submission" date="2023-10" db="EMBL/GenBank/DDBJ databases">
        <title>Comparative genomics analysis reveals potential genetic determinants of host preference in Cryptosporidium xiaoi.</title>
        <authorList>
            <person name="Xiao L."/>
            <person name="Li J."/>
        </authorList>
    </citation>
    <scope>NUCLEOTIDE SEQUENCE [LARGE SCALE GENOMIC DNA]</scope>
    <source>
        <strain evidence="2 3">52996</strain>
    </source>
</reference>
<dbReference type="EMBL" id="JAWDEY010000008">
    <property type="protein sequence ID" value="KAK6590150.1"/>
    <property type="molecule type" value="Genomic_DNA"/>
</dbReference>
<name>A0AAV9Y2Y1_9CRYT</name>
<accession>A0AAV9Y2Y1</accession>